<sequence length="241" mass="27783">MSQTTRKHTTTLAGEEVTYEVSRSDDATQPRIDAGIDGITVVLPASLDEDPETVLMENAGWVLEKKTKFDQYRADIPDRTFEAGERFPYLGEDHELIIEPRQKSEVVDQTIRLRQSAVDQSSVERALRNFYRREAREYLSKRLDQFAGGMELDYDGVQIRNQRTRWGSCSTNGTISLNWRLLMAPPEVIDYVVVHELAHLREPNHTDAFWSLVAEYIPGYETHEDWLEENSTRLVFSADDL</sequence>
<dbReference type="CDD" id="cd07344">
    <property type="entry name" value="M48_yhfN_like"/>
    <property type="match status" value="1"/>
</dbReference>
<evidence type="ECO:0000313" key="3">
    <source>
        <dbReference type="Proteomes" id="UP000216758"/>
    </source>
</evidence>
<name>A0A256JEW7_HALEZ</name>
<dbReference type="PANTHER" id="PTHR30399">
    <property type="entry name" value="UNCHARACTERIZED PROTEIN YGJP"/>
    <property type="match status" value="1"/>
</dbReference>
<dbReference type="Pfam" id="PF01863">
    <property type="entry name" value="YgjP-like"/>
    <property type="match status" value="1"/>
</dbReference>
<dbReference type="Gene3D" id="3.30.2010.10">
    <property type="entry name" value="Metalloproteases ('zincins'), catalytic domain"/>
    <property type="match status" value="1"/>
</dbReference>
<keyword evidence="2" id="KW-0378">Hydrolase</keyword>
<dbReference type="GO" id="GO:0016787">
    <property type="term" value="F:hydrolase activity"/>
    <property type="evidence" value="ECO:0007669"/>
    <property type="project" value="UniProtKB-KW"/>
</dbReference>
<feature type="domain" description="YgjP-like metallopeptidase" evidence="1">
    <location>
        <begin position="37"/>
        <end position="229"/>
    </location>
</feature>
<evidence type="ECO:0000259" key="1">
    <source>
        <dbReference type="Pfam" id="PF01863"/>
    </source>
</evidence>
<dbReference type="AlphaFoldDB" id="A0A256JEW7"/>
<accession>A0A256JEW7</accession>
<dbReference type="PANTHER" id="PTHR30399:SF1">
    <property type="entry name" value="UTP PYROPHOSPHATASE"/>
    <property type="match status" value="1"/>
</dbReference>
<dbReference type="EMBL" id="NHPB01000115">
    <property type="protein sequence ID" value="OYR66952.1"/>
    <property type="molecule type" value="Genomic_DNA"/>
</dbReference>
<dbReference type="Proteomes" id="UP000216758">
    <property type="component" value="Unassembled WGS sequence"/>
</dbReference>
<protein>
    <submittedName>
        <fullName evidence="2">Metal-dependent hydrolase</fullName>
    </submittedName>
</protein>
<dbReference type="InterPro" id="IPR002725">
    <property type="entry name" value="YgjP-like_metallopeptidase"/>
</dbReference>
<gene>
    <name evidence="2" type="ORF">DJ78_16730</name>
</gene>
<dbReference type="RefSeq" id="WP_094583654.1">
    <property type="nucleotide sequence ID" value="NZ_NHPB01000115.1"/>
</dbReference>
<comment type="caution">
    <text evidence="2">The sequence shown here is derived from an EMBL/GenBank/DDBJ whole genome shotgun (WGS) entry which is preliminary data.</text>
</comment>
<proteinExistence type="predicted"/>
<dbReference type="OrthoDB" id="308128at2157"/>
<dbReference type="InterPro" id="IPR053136">
    <property type="entry name" value="UTP_pyrophosphatase-like"/>
</dbReference>
<organism evidence="2 3">
    <name type="scientific">Halorubrum ezzemoulense</name>
    <name type="common">Halorubrum chaoviator</name>
    <dbReference type="NCBI Taxonomy" id="337243"/>
    <lineage>
        <taxon>Archaea</taxon>
        <taxon>Methanobacteriati</taxon>
        <taxon>Methanobacteriota</taxon>
        <taxon>Stenosarchaea group</taxon>
        <taxon>Halobacteria</taxon>
        <taxon>Halobacteriales</taxon>
        <taxon>Haloferacaceae</taxon>
        <taxon>Halorubrum</taxon>
    </lineage>
</organism>
<evidence type="ECO:0000313" key="2">
    <source>
        <dbReference type="EMBL" id="OYR66952.1"/>
    </source>
</evidence>
<reference evidence="2 3" key="1">
    <citation type="journal article" date="2014" name="Front. Microbiol.">
        <title>Population and genomic analysis of the genus Halorubrum.</title>
        <authorList>
            <person name="Fullmer M.S."/>
            <person name="Soucy S.M."/>
            <person name="Swithers K.S."/>
            <person name="Makkay A.M."/>
            <person name="Wheeler R."/>
            <person name="Ventosa A."/>
            <person name="Gogarten J.P."/>
            <person name="Papke R.T."/>
        </authorList>
    </citation>
    <scope>NUCLEOTIDE SEQUENCE [LARGE SCALE GENOMIC DNA]</scope>
    <source>
        <strain evidence="2 3">G37</strain>
    </source>
</reference>